<reference evidence="1 2" key="1">
    <citation type="journal article" date="2013" name="Genome Announc.">
        <title>High-Quality Draft Genome Sequence of Vagococcus lutrae Strain LBD1, Isolated from the Largemouth Bass Micropterus salmoides.</title>
        <authorList>
            <person name="Lebreton F."/>
            <person name="Valentino M.D."/>
            <person name="Duncan L.B."/>
            <person name="Zeng Q."/>
            <person name="Manson McGuire A."/>
            <person name="Earl A.M."/>
            <person name="Gilmore M.S."/>
        </authorList>
    </citation>
    <scope>NUCLEOTIDE SEQUENCE [LARGE SCALE GENOMIC DNA]</scope>
    <source>
        <strain evidence="1 2">LBD1</strain>
    </source>
</reference>
<dbReference type="AlphaFoldDB" id="V6Q3U8"/>
<organism evidence="1 2">
    <name type="scientific">Vagococcus lutrae LBD1</name>
    <dbReference type="NCBI Taxonomy" id="1408226"/>
    <lineage>
        <taxon>Bacteria</taxon>
        <taxon>Bacillati</taxon>
        <taxon>Bacillota</taxon>
        <taxon>Bacilli</taxon>
        <taxon>Lactobacillales</taxon>
        <taxon>Enterococcaceae</taxon>
        <taxon>Vagococcus</taxon>
    </lineage>
</organism>
<keyword evidence="2" id="KW-1185">Reference proteome</keyword>
<dbReference type="eggNOG" id="ENOG503341A">
    <property type="taxonomic scope" value="Bacteria"/>
</dbReference>
<evidence type="ECO:0000313" key="1">
    <source>
        <dbReference type="EMBL" id="EST89901.1"/>
    </source>
</evidence>
<accession>V6Q3U8</accession>
<dbReference type="EMBL" id="AYSH01000013">
    <property type="protein sequence ID" value="EST89901.1"/>
    <property type="molecule type" value="Genomic_DNA"/>
</dbReference>
<protein>
    <recommendedName>
        <fullName evidence="3">Replication protein</fullName>
    </recommendedName>
</protein>
<dbReference type="Proteomes" id="UP000018126">
    <property type="component" value="Unassembled WGS sequence"/>
</dbReference>
<evidence type="ECO:0000313" key="2">
    <source>
        <dbReference type="Proteomes" id="UP000018126"/>
    </source>
</evidence>
<evidence type="ECO:0008006" key="3">
    <source>
        <dbReference type="Google" id="ProtNLM"/>
    </source>
</evidence>
<dbReference type="STRING" id="1408226.T233_01007"/>
<name>V6Q3U8_9ENTE</name>
<proteinExistence type="predicted"/>
<sequence>MNNRDSVKSLILNFSGTYNVLTIPKIYLQFFKDYNTASLLNQIIFWSDKSKRKDGYFFKTYDEWEEELCLTKYQVRRSTEKLKELGFVETKLKKANGSPTLHYKFVSEVFADSIVEFIDNGTLRNLTNESEETKLSLTDDYTDKYTDDYNNTLVHSNERTQKDDKEKELKQRFEAIWKIYPNKKGKRKAFISYKAAVREGTTDDEIKEGIKAYIEECKKKRTTREFMQHGSTFFNQRRWEDDFISVQTTEEIDYAADVREFYQSKDDDDDIDYKEAWKEYLR</sequence>
<comment type="caution">
    <text evidence="1">The sequence shown here is derived from an EMBL/GenBank/DDBJ whole genome shotgun (WGS) entry which is preliminary data.</text>
</comment>
<gene>
    <name evidence="1" type="ORF">T233_01007</name>
</gene>